<proteinExistence type="predicted"/>
<dbReference type="Proteomes" id="UP000830768">
    <property type="component" value="Chromosome 4"/>
</dbReference>
<evidence type="ECO:0000313" key="2">
    <source>
        <dbReference type="Proteomes" id="UP000830768"/>
    </source>
</evidence>
<dbReference type="EMBL" id="CP090033">
    <property type="protein sequence ID" value="UPK93153.1"/>
    <property type="molecule type" value="Genomic_DNA"/>
</dbReference>
<protein>
    <submittedName>
        <fullName evidence="1">Uncharacterized protein</fullName>
    </submittedName>
</protein>
<accession>A0ACD3YZ60</accession>
<evidence type="ECO:0000313" key="1">
    <source>
        <dbReference type="EMBL" id="UPK93153.1"/>
    </source>
</evidence>
<name>A0ACD3YZ60_FUSSC</name>
<organism evidence="1 2">
    <name type="scientific">Fusarium solani subsp. cucurbitae</name>
    <name type="common">Neocosmosporum cucurbitae</name>
    <dbReference type="NCBI Taxonomy" id="2747967"/>
    <lineage>
        <taxon>Eukaryota</taxon>
        <taxon>Fungi</taxon>
        <taxon>Dikarya</taxon>
        <taxon>Ascomycota</taxon>
        <taxon>Pezizomycotina</taxon>
        <taxon>Sordariomycetes</taxon>
        <taxon>Hypocreomycetidae</taxon>
        <taxon>Hypocreales</taxon>
        <taxon>Nectriaceae</taxon>
        <taxon>Fusarium</taxon>
        <taxon>Fusarium solani species complex</taxon>
    </lineage>
</organism>
<reference evidence="1" key="1">
    <citation type="submission" date="2021-11" db="EMBL/GenBank/DDBJ databases">
        <title>Fusarium solani-melongenae Genome sequencing and assembly.</title>
        <authorList>
            <person name="Xie S."/>
            <person name="Huang L."/>
            <person name="Zhang X."/>
        </authorList>
    </citation>
    <scope>NUCLEOTIDE SEQUENCE</scope>
    <source>
        <strain evidence="1">CRI 24-3</strain>
    </source>
</reference>
<gene>
    <name evidence="1" type="ORF">LCI18_004088</name>
</gene>
<sequence length="751" mass="80183">MSSPPDLAAAAPGSGPSKPQVATAKTTELAGAGADIELSPKRDVEVGEIIKVPENLDLVKVDLFVPFPEHPLLPDEPRPLTFRAVLAGWLLGGLVNASNIYLGLKVGLSNDANMFATVFGFAFLQLCSRLIYIPLLRGAFGPKEHNIIQTVATATGGLSTPFISAVPAMIRLGVMGRDVQGEYWRLVTLTAAAAFFGSAISIPFAHAFIVRMARDLNLVFPTSVAVAGSIRAIHLNTKDSSFKRSFYAIGISLVASLIWTVITQYAKGILWDWYISWWFYAWGVKSAVSAVNWGFVVVEWTPAFIGTGMLVNLNTSCSWLLGYVLGFGIIGPVLVSYGTAVGMPYLPDYPDLIAYKSLSSPDLISAPSPRYWLQWPTIMVMITASMTDVLCHWRLLAKSSSIAYSSLIKKVSQGLLKFDFARKNPWILRNAESPSRDREPVPINGLVKAWQWLAFSFAAAVFSCIILALQYDMNVGLAILTLIMGALFAILAVQCTGQTGTSPIALVSSSSQLIVGGITRSSAESVNQKMMSNLASGGVAGTIAQQVCEMTTDFKIGLFLGTPQRDQWYGQLLGCLPSIFLSPGLFIVFSRAYPCILDASMAATCEFAAPSAASYTLIGSSIIQPEFPIPRSSWVFAISASAFACLVHIARHRAAHSNHPLLAACIPNMAMVGLGILVPGIQYGIAMLVGGLVAHLWNRRKPVSAAALLFPVAAGMIAGESIGGIVNAILNLADVSGSRYGTTLGCPGAVC</sequence>
<keyword evidence="2" id="KW-1185">Reference proteome</keyword>